<dbReference type="Proteomes" id="UP000288812">
    <property type="component" value="Unassembled WGS sequence"/>
</dbReference>
<accession>A0A437S768</accession>
<reference evidence="1 2" key="1">
    <citation type="submission" date="2018-11" db="EMBL/GenBank/DDBJ databases">
        <title>Genome sequencing and assembly of Anaerosphaera sp. nov., GS7-6-2.</title>
        <authorList>
            <person name="Rettenmaier R."/>
            <person name="Liebl W."/>
            <person name="Zverlov V."/>
        </authorList>
    </citation>
    <scope>NUCLEOTIDE SEQUENCE [LARGE SCALE GENOMIC DNA]</scope>
    <source>
        <strain evidence="1 2">GS7-6-2</strain>
    </source>
</reference>
<dbReference type="OrthoDB" id="1690557at2"/>
<dbReference type="RefSeq" id="WP_127724278.1">
    <property type="nucleotide sequence ID" value="NZ_RLIH01000005.1"/>
</dbReference>
<protein>
    <submittedName>
        <fullName evidence="1">ATPase</fullName>
    </submittedName>
</protein>
<gene>
    <name evidence="1" type="ORF">EF514_04735</name>
</gene>
<comment type="caution">
    <text evidence="1">The sequence shown here is derived from an EMBL/GenBank/DDBJ whole genome shotgun (WGS) entry which is preliminary data.</text>
</comment>
<name>A0A437S768_9FIRM</name>
<evidence type="ECO:0000313" key="1">
    <source>
        <dbReference type="EMBL" id="RVU54895.1"/>
    </source>
</evidence>
<dbReference type="AlphaFoldDB" id="A0A437S768"/>
<proteinExistence type="predicted"/>
<dbReference type="EMBL" id="RLIH01000005">
    <property type="protein sequence ID" value="RVU54895.1"/>
    <property type="molecule type" value="Genomic_DNA"/>
</dbReference>
<evidence type="ECO:0000313" key="2">
    <source>
        <dbReference type="Proteomes" id="UP000288812"/>
    </source>
</evidence>
<sequence length="146" mass="16639">MSLLELVEELEDLIEASGQIPLTGKAMIDRDEFLEIVTEMKEDFPEELREAKKICADRGTIMQSAQSEAERIINGAKAHAEEIISENQLVKQANERANEILRKANDESLQIREGARDYADQLLENTQVKLSEIIKMLNENRQELRG</sequence>
<organism evidence="1 2">
    <name type="scientific">Anaerosphaera multitolerans</name>
    <dbReference type="NCBI Taxonomy" id="2487351"/>
    <lineage>
        <taxon>Bacteria</taxon>
        <taxon>Bacillati</taxon>
        <taxon>Bacillota</taxon>
        <taxon>Tissierellia</taxon>
        <taxon>Tissierellales</taxon>
        <taxon>Peptoniphilaceae</taxon>
        <taxon>Anaerosphaera</taxon>
    </lineage>
</organism>
<keyword evidence="2" id="KW-1185">Reference proteome</keyword>